<sequence length="133" mass="15205">MVWKGFRCWRMAISHYFFPIRRRQTCIDLRQSMVSFIIPQNASLVKASDAARKAGRGRGAHTTPRGFWLGALRWQKNRYAALRQLRTSAWMGDIRVSEPREGVGTCEGCDCGEHETVRYHNGKTMGSNRKVSA</sequence>
<dbReference type="EMBL" id="CAEQ01000627">
    <property type="protein sequence ID" value="CCD12223.1"/>
    <property type="molecule type" value="Genomic_DNA"/>
</dbReference>
<proteinExistence type="predicted"/>
<evidence type="ECO:0000313" key="2">
    <source>
        <dbReference type="Proteomes" id="UP000000702"/>
    </source>
</evidence>
<dbReference type="Proteomes" id="UP000000702">
    <property type="component" value="Unassembled WGS sequence"/>
</dbReference>
<protein>
    <submittedName>
        <fullName evidence="1">Uncharacterized protein</fullName>
    </submittedName>
</protein>
<accession>F9W4X6</accession>
<name>F9W4X6_TRYCI</name>
<reference evidence="1 2" key="2">
    <citation type="journal article" date="2012" name="Proc. Natl. Acad. Sci. U.S.A.">
        <title>Antigenic diversity is generated by distinct evolutionary mechanisms in African trypanosome species.</title>
        <authorList>
            <person name="Jackson A.P."/>
            <person name="Berry A."/>
            <person name="Aslett M."/>
            <person name="Allison H.C."/>
            <person name="Burton P."/>
            <person name="Vavrova-Anderson J."/>
            <person name="Brown R."/>
            <person name="Browne H."/>
            <person name="Corton N."/>
            <person name="Hauser H."/>
            <person name="Gamble J."/>
            <person name="Gilderthorp R."/>
            <person name="Marcello L."/>
            <person name="McQuillan J."/>
            <person name="Otto T.D."/>
            <person name="Quail M.A."/>
            <person name="Sanders M.J."/>
            <person name="van Tonder A."/>
            <person name="Ginger M.L."/>
            <person name="Field M.C."/>
            <person name="Barry J.D."/>
            <person name="Hertz-Fowler C."/>
            <person name="Berriman M."/>
        </authorList>
    </citation>
    <scope>NUCLEOTIDE SEQUENCE [LARGE SCALE GENOMIC DNA]</scope>
    <source>
        <strain evidence="1 2">IL3000</strain>
    </source>
</reference>
<organism evidence="1 2">
    <name type="scientific">Trypanosoma congolense (strain IL3000)</name>
    <dbReference type="NCBI Taxonomy" id="1068625"/>
    <lineage>
        <taxon>Eukaryota</taxon>
        <taxon>Discoba</taxon>
        <taxon>Euglenozoa</taxon>
        <taxon>Kinetoplastea</taxon>
        <taxon>Metakinetoplastina</taxon>
        <taxon>Trypanosomatida</taxon>
        <taxon>Trypanosomatidae</taxon>
        <taxon>Trypanosoma</taxon>
        <taxon>Nannomonas</taxon>
    </lineage>
</organism>
<evidence type="ECO:0000313" key="1">
    <source>
        <dbReference type="EMBL" id="CCD12223.1"/>
    </source>
</evidence>
<keyword evidence="2" id="KW-1185">Reference proteome</keyword>
<gene>
    <name evidence="1" type="ORF">TCIL3000_0_03230</name>
</gene>
<reference evidence="2" key="1">
    <citation type="submission" date="2011-07" db="EMBL/GenBank/DDBJ databases">
        <title>Divergent evolution of antigenic variation in African trypanosomes.</title>
        <authorList>
            <person name="Jackson A.P."/>
            <person name="Berry A."/>
            <person name="Allison H.C."/>
            <person name="Burton P."/>
            <person name="Anderson J."/>
            <person name="Aslett M."/>
            <person name="Brown R."/>
            <person name="Corton N."/>
            <person name="Harris D."/>
            <person name="Hauser H."/>
            <person name="Gamble J."/>
            <person name="Gilderthorp R."/>
            <person name="McQuillan J."/>
            <person name="Quail M.A."/>
            <person name="Sanders M."/>
            <person name="Van Tonder A."/>
            <person name="Ginger M.L."/>
            <person name="Donelson J.E."/>
            <person name="Field M.C."/>
            <person name="Barry J.D."/>
            <person name="Berriman M."/>
            <person name="Hertz-Fowler C."/>
        </authorList>
    </citation>
    <scope>NUCLEOTIDE SEQUENCE [LARGE SCALE GENOMIC DNA]</scope>
    <source>
        <strain evidence="2">IL3000</strain>
    </source>
</reference>
<comment type="caution">
    <text evidence="1">The sequence shown here is derived from an EMBL/GenBank/DDBJ whole genome shotgun (WGS) entry which is preliminary data.</text>
</comment>
<dbReference type="AlphaFoldDB" id="F9W4X6"/>